<feature type="compositionally biased region" description="Low complexity" evidence="1">
    <location>
        <begin position="236"/>
        <end position="248"/>
    </location>
</feature>
<evidence type="ECO:0000259" key="2">
    <source>
        <dbReference type="Pfam" id="PF22893"/>
    </source>
</evidence>
<organism evidence="3 4">
    <name type="scientific">Echria macrotheca</name>
    <dbReference type="NCBI Taxonomy" id="438768"/>
    <lineage>
        <taxon>Eukaryota</taxon>
        <taxon>Fungi</taxon>
        <taxon>Dikarya</taxon>
        <taxon>Ascomycota</taxon>
        <taxon>Pezizomycotina</taxon>
        <taxon>Sordariomycetes</taxon>
        <taxon>Sordariomycetidae</taxon>
        <taxon>Sordariales</taxon>
        <taxon>Schizotheciaceae</taxon>
        <taxon>Echria</taxon>
    </lineage>
</organism>
<reference evidence="3" key="1">
    <citation type="submission" date="2023-06" db="EMBL/GenBank/DDBJ databases">
        <title>Genome-scale phylogeny and comparative genomics of the fungal order Sordariales.</title>
        <authorList>
            <consortium name="Lawrence Berkeley National Laboratory"/>
            <person name="Hensen N."/>
            <person name="Bonometti L."/>
            <person name="Westerberg I."/>
            <person name="Brannstrom I.O."/>
            <person name="Guillou S."/>
            <person name="Cros-Aarteil S."/>
            <person name="Calhoun S."/>
            <person name="Haridas S."/>
            <person name="Kuo A."/>
            <person name="Mondo S."/>
            <person name="Pangilinan J."/>
            <person name="Riley R."/>
            <person name="Labutti K."/>
            <person name="Andreopoulos B."/>
            <person name="Lipzen A."/>
            <person name="Chen C."/>
            <person name="Yanf M."/>
            <person name="Daum C."/>
            <person name="Ng V."/>
            <person name="Clum A."/>
            <person name="Steindorff A."/>
            <person name="Ohm R."/>
            <person name="Martin F."/>
            <person name="Silar P."/>
            <person name="Natvig D."/>
            <person name="Lalanne C."/>
            <person name="Gautier V."/>
            <person name="Ament-Velasquez S.L."/>
            <person name="Kruys A."/>
            <person name="Hutchinson M.I."/>
            <person name="Powell A.J."/>
            <person name="Barry K."/>
            <person name="Miller A.N."/>
            <person name="Grigoriev I.V."/>
            <person name="Debuchy R."/>
            <person name="Gladieux P."/>
            <person name="Thoren M.H."/>
            <person name="Johannesson H."/>
        </authorList>
    </citation>
    <scope>NUCLEOTIDE SEQUENCE</scope>
    <source>
        <strain evidence="3">PSN4</strain>
    </source>
</reference>
<dbReference type="Pfam" id="PF22893">
    <property type="entry name" value="ULD_2"/>
    <property type="match status" value="1"/>
</dbReference>
<evidence type="ECO:0000313" key="3">
    <source>
        <dbReference type="EMBL" id="KAK1753738.1"/>
    </source>
</evidence>
<dbReference type="AlphaFoldDB" id="A0AAJ0BB10"/>
<dbReference type="InterPro" id="IPR054464">
    <property type="entry name" value="ULD_fung"/>
</dbReference>
<proteinExistence type="predicted"/>
<keyword evidence="4" id="KW-1185">Reference proteome</keyword>
<dbReference type="Proteomes" id="UP001239445">
    <property type="component" value="Unassembled WGS sequence"/>
</dbReference>
<gene>
    <name evidence="3" type="ORF">QBC47DRAFT_387040</name>
</gene>
<dbReference type="EMBL" id="MU839837">
    <property type="protein sequence ID" value="KAK1753738.1"/>
    <property type="molecule type" value="Genomic_DNA"/>
</dbReference>
<name>A0AAJ0BB10_9PEZI</name>
<evidence type="ECO:0000313" key="4">
    <source>
        <dbReference type="Proteomes" id="UP001239445"/>
    </source>
</evidence>
<sequence>MAAPAFGFSAGDFISAVKLVVDVSEALKATGGASASYRDLLTELELLQDILLQLQARQSGSNVSNPLRDYGRRQAELTLSTLSQFLELISKFAAKLGPDGSPKWYRHVGRKAQWAVAYAGEVEKLRLRIGTQLHALNLLVQLEDRSSPFSDQILAALRDIDAQNKAILQQNDRSASDIGRLKSLTSDLELVMEIGADHSVPGKGKAVVRCTCQYTDRSLNWNANVSDTTPPHGEASSSGSSSGSGSSSKQRDRQLAYRNGAVARQNRDIELLHKHPCSCEQRAHISLVLDDTIPALLSRLLHLTTRDLRALIIKLWLSISQFMVFIHAISTGLGKQPMLAVADSISFEDALGRHYILQHTFYNHWPNFQAFLNRQFQDCPGKRFISDGHYYLLGFRAKRLLGTNNADEWKALAKPGSKISMSLKLRSLSVGPATSVPTCPWPACGAKTRTIEAKDSFWCGMCGTTYFLTPRDDPERTRAAAKELNFEGQRRTSTGRFRFVTPCQRPRKGNLNLDTTGIAGVPAVFRKIHLDVLEISPRIREAPDERSRLSRERRSYMWFWYCCVCSPKTIRARRKTNYSYQEGCQECGHLRCDSCEGIESRPNGRRVPLSSYHRKGG</sequence>
<comment type="caution">
    <text evidence="3">The sequence shown here is derived from an EMBL/GenBank/DDBJ whole genome shotgun (WGS) entry which is preliminary data.</text>
</comment>
<dbReference type="PANTHER" id="PTHR38886">
    <property type="entry name" value="SESA DOMAIN-CONTAINING PROTEIN"/>
    <property type="match status" value="1"/>
</dbReference>
<dbReference type="PANTHER" id="PTHR38886:SF1">
    <property type="entry name" value="NACHT-NTPASE AND P-LOOP NTPASES N-TERMINAL DOMAIN-CONTAINING PROTEIN"/>
    <property type="match status" value="1"/>
</dbReference>
<accession>A0AAJ0BB10</accession>
<protein>
    <recommendedName>
        <fullName evidence="2">Ubiquitin-like domain-containing protein</fullName>
    </recommendedName>
</protein>
<evidence type="ECO:0000256" key="1">
    <source>
        <dbReference type="SAM" id="MobiDB-lite"/>
    </source>
</evidence>
<feature type="region of interest" description="Disordered" evidence="1">
    <location>
        <begin position="221"/>
        <end position="254"/>
    </location>
</feature>
<feature type="domain" description="Ubiquitin-like" evidence="2">
    <location>
        <begin position="342"/>
        <end position="425"/>
    </location>
</feature>